<protein>
    <submittedName>
        <fullName evidence="1">Uncharacterized protein</fullName>
    </submittedName>
</protein>
<dbReference type="EMBL" id="QQAZ01000018">
    <property type="protein sequence ID" value="RDI43861.1"/>
    <property type="molecule type" value="Genomic_DNA"/>
</dbReference>
<gene>
    <name evidence="1" type="ORF">DFR68_11841</name>
</gene>
<comment type="caution">
    <text evidence="1">The sequence shown here is derived from an EMBL/GenBank/DDBJ whole genome shotgun (WGS) entry which is preliminary data.</text>
</comment>
<keyword evidence="2" id="KW-1185">Reference proteome</keyword>
<dbReference type="AlphaFoldDB" id="A0A370GJM5"/>
<dbReference type="Proteomes" id="UP000255355">
    <property type="component" value="Unassembled WGS sequence"/>
</dbReference>
<sequence length="281" mass="30785">MTLNARMYYSGHSRTPFLLRKGTPQVGPEPEILGSFFVHAVPSVAPGGTANENVRPSLNPPHSSRLTSSLFVLDATHHHCDPARTGTKAHARCDLAPPNAKAQRDATRASTRIYMLKCPIQHTAPEFAGPRSCRETIVDTEQSLRTPARDGITPRCDLPSDRLAQAQGTHQIPTESFLLARQSDQSLTLHHPVKQAPVKIQPGYILCGTSRPARSVQESPGVSELTNTELPDFGHVDRMSVCPRPPDVRRQLDPAPGRVQGWIWRTASSESSSERGRFVCA</sequence>
<proteinExistence type="predicted"/>
<accession>A0A370GJM5</accession>
<evidence type="ECO:0000313" key="2">
    <source>
        <dbReference type="Proteomes" id="UP000255355"/>
    </source>
</evidence>
<name>A0A370GJM5_9NOCA</name>
<evidence type="ECO:0000313" key="1">
    <source>
        <dbReference type="EMBL" id="RDI43861.1"/>
    </source>
</evidence>
<organism evidence="1 2">
    <name type="scientific">Nocardia mexicana</name>
    <dbReference type="NCBI Taxonomy" id="279262"/>
    <lineage>
        <taxon>Bacteria</taxon>
        <taxon>Bacillati</taxon>
        <taxon>Actinomycetota</taxon>
        <taxon>Actinomycetes</taxon>
        <taxon>Mycobacteriales</taxon>
        <taxon>Nocardiaceae</taxon>
        <taxon>Nocardia</taxon>
    </lineage>
</organism>
<reference evidence="1 2" key="1">
    <citation type="submission" date="2018-07" db="EMBL/GenBank/DDBJ databases">
        <title>Genomic Encyclopedia of Type Strains, Phase IV (KMG-IV): sequencing the most valuable type-strain genomes for metagenomic binning, comparative biology and taxonomic classification.</title>
        <authorList>
            <person name="Goeker M."/>
        </authorList>
    </citation>
    <scope>NUCLEOTIDE SEQUENCE [LARGE SCALE GENOMIC DNA]</scope>
    <source>
        <strain evidence="1 2">DSM 44952</strain>
    </source>
</reference>